<protein>
    <submittedName>
        <fullName evidence="2">Uncharacterized protein</fullName>
    </submittedName>
</protein>
<evidence type="ECO:0000313" key="2">
    <source>
        <dbReference type="EMBL" id="MBT1173881.1"/>
    </source>
</evidence>
<dbReference type="RefSeq" id="WP_214359115.1">
    <property type="nucleotide sequence ID" value="NZ_JAFEJS010000019.1"/>
</dbReference>
<feature type="compositionally biased region" description="Acidic residues" evidence="1">
    <location>
        <begin position="120"/>
        <end position="132"/>
    </location>
</feature>
<reference evidence="2 3" key="1">
    <citation type="journal article" date="2021" name="Environ. Microbiol.">
        <title>Genetic insights into the dark matter of the mammalian gut microbiota through targeted genome reconstruction.</title>
        <authorList>
            <person name="Lugli G.A."/>
            <person name="Alessandri G."/>
            <person name="Milani C."/>
            <person name="Viappiani A."/>
            <person name="Fontana F."/>
            <person name="Tarracchini C."/>
            <person name="Mancabelli L."/>
            <person name="Argentini C."/>
            <person name="Ruiz L."/>
            <person name="Margolles A."/>
            <person name="van Sinderen D."/>
            <person name="Turroni F."/>
            <person name="Ventura M."/>
        </authorList>
    </citation>
    <scope>NUCLEOTIDE SEQUENCE [LARGE SCALE GENOMIC DNA]</scope>
    <source>
        <strain evidence="2 3">MA2</strain>
    </source>
</reference>
<dbReference type="EMBL" id="JAFEJS010000019">
    <property type="protein sequence ID" value="MBT1173881.1"/>
    <property type="molecule type" value="Genomic_DNA"/>
</dbReference>
<keyword evidence="3" id="KW-1185">Reference proteome</keyword>
<accession>A0ABS5USW0</accession>
<organism evidence="2 3">
    <name type="scientific">Bifidobacterium santillanense</name>
    <dbReference type="NCBI Taxonomy" id="2809028"/>
    <lineage>
        <taxon>Bacteria</taxon>
        <taxon>Bacillati</taxon>
        <taxon>Actinomycetota</taxon>
        <taxon>Actinomycetes</taxon>
        <taxon>Bifidobacteriales</taxon>
        <taxon>Bifidobacteriaceae</taxon>
        <taxon>Bifidobacterium</taxon>
    </lineage>
</organism>
<gene>
    <name evidence="2" type="ORF">JS528_11175</name>
</gene>
<proteinExistence type="predicted"/>
<evidence type="ECO:0000256" key="1">
    <source>
        <dbReference type="SAM" id="MobiDB-lite"/>
    </source>
</evidence>
<dbReference type="Proteomes" id="UP000773064">
    <property type="component" value="Unassembled WGS sequence"/>
</dbReference>
<feature type="region of interest" description="Disordered" evidence="1">
    <location>
        <begin position="113"/>
        <end position="132"/>
    </location>
</feature>
<comment type="caution">
    <text evidence="2">The sequence shown here is derived from an EMBL/GenBank/DDBJ whole genome shotgun (WGS) entry which is preliminary data.</text>
</comment>
<sequence>MKKTAEGVQDALIPDEITPLMLLPLAAKAAKAKSDAGAFRIAVAKMLPLETREAYIRKYKNIDPVTEALYDADEIMQAIIDAASAVDDLMTYPIEARKRIGVHDIRRSLEDPLRGLATTEDVDPDTGEITED</sequence>
<evidence type="ECO:0000313" key="3">
    <source>
        <dbReference type="Proteomes" id="UP000773064"/>
    </source>
</evidence>
<name>A0ABS5USW0_9BIFI</name>